<keyword evidence="4" id="KW-0677">Repeat</keyword>
<dbReference type="FunFam" id="1.25.10.10:FF:000260">
    <property type="entry name" value="Coatomer subunit beta"/>
    <property type="match status" value="1"/>
</dbReference>
<dbReference type="GO" id="GO:0030126">
    <property type="term" value="C:COPI vesicle coat"/>
    <property type="evidence" value="ECO:0007669"/>
    <property type="project" value="InterPro"/>
</dbReference>
<keyword evidence="7 10" id="KW-0333">Golgi apparatus</keyword>
<gene>
    <name evidence="15" type="primary">SEC26</name>
    <name evidence="15" type="ORF">ALECFALPRED_008082</name>
</gene>
<evidence type="ECO:0000256" key="11">
    <source>
        <dbReference type="SAM" id="MobiDB-lite"/>
    </source>
</evidence>
<dbReference type="PANTHER" id="PTHR10635">
    <property type="entry name" value="COATOMER SUBUNIT BETA"/>
    <property type="match status" value="1"/>
</dbReference>
<dbReference type="SUPFAM" id="SSF48371">
    <property type="entry name" value="ARM repeat"/>
    <property type="match status" value="1"/>
</dbReference>
<dbReference type="PANTHER" id="PTHR10635:SF0">
    <property type="entry name" value="COATOMER SUBUNIT BETA"/>
    <property type="match status" value="1"/>
</dbReference>
<keyword evidence="3 10" id="KW-0963">Cytoplasm</keyword>
<evidence type="ECO:0000313" key="15">
    <source>
        <dbReference type="EMBL" id="CAF9939372.1"/>
    </source>
</evidence>
<evidence type="ECO:0000256" key="4">
    <source>
        <dbReference type="ARBA" id="ARBA00022737"/>
    </source>
</evidence>
<reference evidence="15" key="1">
    <citation type="submission" date="2021-03" db="EMBL/GenBank/DDBJ databases">
        <authorList>
            <person name="Tagirdzhanova G."/>
        </authorList>
    </citation>
    <scope>NUCLEOTIDE SEQUENCE</scope>
</reference>
<evidence type="ECO:0000256" key="10">
    <source>
        <dbReference type="PIRNR" id="PIRNR005727"/>
    </source>
</evidence>
<dbReference type="Gene3D" id="1.25.10.10">
    <property type="entry name" value="Leucine-rich Repeat Variant"/>
    <property type="match status" value="1"/>
</dbReference>
<keyword evidence="16" id="KW-1185">Reference proteome</keyword>
<comment type="caution">
    <text evidence="15">The sequence shown here is derived from an EMBL/GenBank/DDBJ whole genome shotgun (WGS) entry which is preliminary data.</text>
</comment>
<dbReference type="Pfam" id="PF01602">
    <property type="entry name" value="Adaptin_N"/>
    <property type="match status" value="1"/>
</dbReference>
<comment type="function">
    <text evidence="10">The coatomer is a cytosolic protein complex that binds to dilysine motifs and reversibly associates with Golgi non-clathrin-coated vesicles, which further mediate biosynthetic protein transport from the ER, via the Golgi up to the trans Golgi network. Coatomer complex is required for budding from Golgi membranes, and is essential for the retrograde Golgi-to-ER transport of dilysine-tagged proteins.</text>
</comment>
<sequence length="959" mass="106611">MATFMEHAYSLVHQDNTADQPTLQELKTNLEKGSDDSKVETMKRILTIMLNGDPVPSLLMHIIRFVMPSKSKALKKLLYFYYEIVPKLDAGGKLKQEMILVCNGIRNDLQHANEYIRGNTLRFLCKLREPELIEPLLSSARSCLDHRHAYVRKNAVFAVSSIYHLSEVLIPDAPELLQTFLQGESDHTCKRNAFAALSVMNHDKALEYLSGAFDSIPNADELLQLVELEFIRKDAVQNSQNKARYLRLIFDLLEAGATTVVYEAASSLTSLTNNPVAVKAAATKFVELSVKEADNNVKLIVLDRVDQLRRRNEGVLDDLTMEILRVLASPDMDVRRKALNLALEMVSSKNVDEVVMLLKKELQKTVDEQYEKNTEYRQLLIHSIHQCAIKFSEVAASVVDLLMDFIADFNATSAVDVISFVKEVVEKFPKLRSSIVERLVTTLSEVRAGKVYRGALWIVGEYSLEANDIREAWKKIRASLGEIPILSSEQRLLEEVPEEQQEPKEQVNGHAKPSAPTGSRKVLADGTYATESALTSDSSAKAKLEAVKAAQKPPLRQLILDGDFYLASVLSSTMTKLVMRHSEISKDTARTNALRAEAMLIMISIIRVGQSQFVKAPIDEDSVDRIMSCVRSLAEFAQKKDLETVFLDDTRKAFRAMVQVEEKKRAAKEAVEKAKSAVQVDDVVGIRQLAKKSTGDGSDQFDVDLEKATGGDSATEDLSSKLSRVVQLTGFSDPVYAEAYVKVHQFDIVLDVLLVNQTSETLQNLSVEFATLGDLKVVERPTTQNLGAHDFQNVQSTIKVSSTDTGVIFGNVVYDGSSSTESNVVILNDVHVDIMDYIQPAQCTETQFRTMWTEFEWENKVNINSKAKTLREFLMQLMACTNMTCLTPEASMKGDCQFLSANLYARSVFGEDALANLSIEKEGDDGPITGFVRIRSRSQGLALSLGSLKGLNKVGGSTA</sequence>
<accession>A0A8H3J282</accession>
<dbReference type="InterPro" id="IPR029446">
    <property type="entry name" value="COPB1_appendage_platform_dom"/>
</dbReference>
<feature type="domain" description="Clathrin/coatomer adaptor adaptin-like N-terminal" evidence="12">
    <location>
        <begin position="22"/>
        <end position="496"/>
    </location>
</feature>
<evidence type="ECO:0000259" key="12">
    <source>
        <dbReference type="Pfam" id="PF01602"/>
    </source>
</evidence>
<keyword evidence="6 10" id="KW-0653">Protein transport</keyword>
<dbReference type="OrthoDB" id="10261439at2759"/>
<dbReference type="InterPro" id="IPR016460">
    <property type="entry name" value="COPB1"/>
</dbReference>
<proteinExistence type="predicted"/>
<dbReference type="InterPro" id="IPR002553">
    <property type="entry name" value="Clathrin/coatomer_adapt-like_N"/>
</dbReference>
<evidence type="ECO:0000256" key="6">
    <source>
        <dbReference type="ARBA" id="ARBA00022927"/>
    </source>
</evidence>
<keyword evidence="8 10" id="KW-0472">Membrane</keyword>
<organism evidence="15 16">
    <name type="scientific">Alectoria fallacina</name>
    <dbReference type="NCBI Taxonomy" id="1903189"/>
    <lineage>
        <taxon>Eukaryota</taxon>
        <taxon>Fungi</taxon>
        <taxon>Dikarya</taxon>
        <taxon>Ascomycota</taxon>
        <taxon>Pezizomycotina</taxon>
        <taxon>Lecanoromycetes</taxon>
        <taxon>OSLEUM clade</taxon>
        <taxon>Lecanoromycetidae</taxon>
        <taxon>Lecanorales</taxon>
        <taxon>Lecanorineae</taxon>
        <taxon>Parmeliaceae</taxon>
        <taxon>Alectoria</taxon>
    </lineage>
</organism>
<evidence type="ECO:0000256" key="3">
    <source>
        <dbReference type="ARBA" id="ARBA00022490"/>
    </source>
</evidence>
<keyword evidence="9 10" id="KW-0968">Cytoplasmic vesicle</keyword>
<evidence type="ECO:0000256" key="2">
    <source>
        <dbReference type="ARBA" id="ARBA00022448"/>
    </source>
</evidence>
<dbReference type="EMBL" id="CAJPDR010000548">
    <property type="protein sequence ID" value="CAF9939372.1"/>
    <property type="molecule type" value="Genomic_DNA"/>
</dbReference>
<keyword evidence="2 10" id="KW-0813">Transport</keyword>
<evidence type="ECO:0000259" key="14">
    <source>
        <dbReference type="Pfam" id="PF14806"/>
    </source>
</evidence>
<name>A0A8H3J282_9LECA</name>
<dbReference type="GO" id="GO:0006891">
    <property type="term" value="P:intra-Golgi vesicle-mediated transport"/>
    <property type="evidence" value="ECO:0007669"/>
    <property type="project" value="TreeGrafter"/>
</dbReference>
<evidence type="ECO:0000256" key="9">
    <source>
        <dbReference type="ARBA" id="ARBA00023329"/>
    </source>
</evidence>
<feature type="domain" description="Coatomer beta subunit C-terminal" evidence="13">
    <location>
        <begin position="680"/>
        <end position="816"/>
    </location>
</feature>
<evidence type="ECO:0000313" key="16">
    <source>
        <dbReference type="Proteomes" id="UP000664203"/>
    </source>
</evidence>
<keyword evidence="5 10" id="KW-0931">ER-Golgi transport</keyword>
<dbReference type="Pfam" id="PF07718">
    <property type="entry name" value="Coatamer_beta_C"/>
    <property type="match status" value="1"/>
</dbReference>
<dbReference type="Pfam" id="PF14806">
    <property type="entry name" value="Coatomer_b_Cpla"/>
    <property type="match status" value="1"/>
</dbReference>
<dbReference type="InterPro" id="IPR011710">
    <property type="entry name" value="Coatomer_bsu_C"/>
</dbReference>
<dbReference type="GO" id="GO:0006888">
    <property type="term" value="P:endoplasmic reticulum to Golgi vesicle-mediated transport"/>
    <property type="evidence" value="ECO:0007669"/>
    <property type="project" value="TreeGrafter"/>
</dbReference>
<dbReference type="InterPro" id="IPR016024">
    <property type="entry name" value="ARM-type_fold"/>
</dbReference>
<dbReference type="GO" id="GO:0006886">
    <property type="term" value="P:intracellular protein transport"/>
    <property type="evidence" value="ECO:0007669"/>
    <property type="project" value="InterPro"/>
</dbReference>
<comment type="subcellular location">
    <subcellularLocation>
        <location evidence="10">Cytoplasm</location>
    </subcellularLocation>
    <subcellularLocation>
        <location evidence="1 10">Golgi apparatus membrane</location>
        <topology evidence="1 10">Peripheral membrane protein</topology>
        <orientation evidence="1 10">Cytoplasmic side</orientation>
    </subcellularLocation>
    <subcellularLocation>
        <location evidence="10">Cytoplasmic vesicle</location>
        <location evidence="10">COPI-coated vesicle membrane</location>
        <topology evidence="10">Peripheral membrane protein</topology>
        <orientation evidence="10">Cytoplasmic side</orientation>
    </subcellularLocation>
</comment>
<feature type="domain" description="Coatomer beta subunit appendage platform" evidence="14">
    <location>
        <begin position="821"/>
        <end position="947"/>
    </location>
</feature>
<dbReference type="PIRSF" id="PIRSF005727">
    <property type="entry name" value="Coatomer_beta_subunit"/>
    <property type="match status" value="1"/>
</dbReference>
<dbReference type="GO" id="GO:0000139">
    <property type="term" value="C:Golgi membrane"/>
    <property type="evidence" value="ECO:0007669"/>
    <property type="project" value="UniProtKB-SubCell"/>
</dbReference>
<evidence type="ECO:0000259" key="13">
    <source>
        <dbReference type="Pfam" id="PF07718"/>
    </source>
</evidence>
<feature type="region of interest" description="Disordered" evidence="11">
    <location>
        <begin position="494"/>
        <end position="522"/>
    </location>
</feature>
<evidence type="ECO:0000256" key="5">
    <source>
        <dbReference type="ARBA" id="ARBA00022892"/>
    </source>
</evidence>
<dbReference type="Proteomes" id="UP000664203">
    <property type="component" value="Unassembled WGS sequence"/>
</dbReference>
<dbReference type="GO" id="GO:0005198">
    <property type="term" value="F:structural molecule activity"/>
    <property type="evidence" value="ECO:0007669"/>
    <property type="project" value="InterPro"/>
</dbReference>
<dbReference type="AlphaFoldDB" id="A0A8H3J282"/>
<evidence type="ECO:0000256" key="1">
    <source>
        <dbReference type="ARBA" id="ARBA00004255"/>
    </source>
</evidence>
<protein>
    <recommendedName>
        <fullName evidence="10">Coatomer subunit beta</fullName>
    </recommendedName>
    <alternativeName>
        <fullName evidence="10">Beta-coat protein</fullName>
    </alternativeName>
</protein>
<evidence type="ECO:0000256" key="7">
    <source>
        <dbReference type="ARBA" id="ARBA00023034"/>
    </source>
</evidence>
<dbReference type="InterPro" id="IPR011989">
    <property type="entry name" value="ARM-like"/>
</dbReference>
<comment type="subunit">
    <text evidence="10">Oligomeric complex that consists of at least the alpha, beta, beta', gamma, delta, epsilon and zeta subunits.</text>
</comment>
<evidence type="ECO:0000256" key="8">
    <source>
        <dbReference type="ARBA" id="ARBA00023136"/>
    </source>
</evidence>